<dbReference type="InterPro" id="IPR001128">
    <property type="entry name" value="Cyt_P450"/>
</dbReference>
<comment type="caution">
    <text evidence="3">The sequence shown here is derived from an EMBL/GenBank/DDBJ whole genome shotgun (WGS) entry which is preliminary data.</text>
</comment>
<keyword evidence="2" id="KW-0560">Oxidoreductase</keyword>
<keyword evidence="2" id="KW-0349">Heme</keyword>
<evidence type="ECO:0000256" key="1">
    <source>
        <dbReference type="ARBA" id="ARBA00010617"/>
    </source>
</evidence>
<dbReference type="InterPro" id="IPR017972">
    <property type="entry name" value="Cyt_P450_CS"/>
</dbReference>
<reference evidence="3 4" key="1">
    <citation type="submission" date="2024-06" db="EMBL/GenBank/DDBJ databases">
        <title>The Natural Products Discovery Center: Release of the First 8490 Sequenced Strains for Exploring Actinobacteria Biosynthetic Diversity.</title>
        <authorList>
            <person name="Kalkreuter E."/>
            <person name="Kautsar S.A."/>
            <person name="Yang D."/>
            <person name="Bader C.D."/>
            <person name="Teijaro C.N."/>
            <person name="Fluegel L."/>
            <person name="Davis C.M."/>
            <person name="Simpson J.R."/>
            <person name="Lauterbach L."/>
            <person name="Steele A.D."/>
            <person name="Gui C."/>
            <person name="Meng S."/>
            <person name="Li G."/>
            <person name="Viehrig K."/>
            <person name="Ye F."/>
            <person name="Su P."/>
            <person name="Kiefer A.F."/>
            <person name="Nichols A."/>
            <person name="Cepeda A.J."/>
            <person name="Yan W."/>
            <person name="Fan B."/>
            <person name="Jiang Y."/>
            <person name="Adhikari A."/>
            <person name="Zheng C.-J."/>
            <person name="Schuster L."/>
            <person name="Cowan T.M."/>
            <person name="Smanski M.J."/>
            <person name="Chevrette M.G."/>
            <person name="De Carvalho L.P.S."/>
            <person name="Shen B."/>
        </authorList>
    </citation>
    <scope>NUCLEOTIDE SEQUENCE [LARGE SCALE GENOMIC DNA]</scope>
    <source>
        <strain evidence="3 4">NPDC033843</strain>
    </source>
</reference>
<dbReference type="RefSeq" id="WP_361702588.1">
    <property type="nucleotide sequence ID" value="NZ_JBEZVE010000007.1"/>
</dbReference>
<evidence type="ECO:0000256" key="2">
    <source>
        <dbReference type="RuleBase" id="RU000461"/>
    </source>
</evidence>
<keyword evidence="2" id="KW-0408">Iron</keyword>
<keyword evidence="2" id="KW-0503">Monooxygenase</keyword>
<organism evidence="3 4">
    <name type="scientific">Streptomyces sp. 900129855</name>
    <dbReference type="NCBI Taxonomy" id="3155129"/>
    <lineage>
        <taxon>Bacteria</taxon>
        <taxon>Bacillati</taxon>
        <taxon>Actinomycetota</taxon>
        <taxon>Actinomycetes</taxon>
        <taxon>Kitasatosporales</taxon>
        <taxon>Streptomycetaceae</taxon>
        <taxon>Streptomyces</taxon>
    </lineage>
</organism>
<evidence type="ECO:0000313" key="4">
    <source>
        <dbReference type="Proteomes" id="UP001550739"/>
    </source>
</evidence>
<protein>
    <submittedName>
        <fullName evidence="3">Cytochrome P450</fullName>
    </submittedName>
</protein>
<comment type="similarity">
    <text evidence="1 2">Belongs to the cytochrome P450 family.</text>
</comment>
<name>A0ABV2ZHW7_9ACTN</name>
<sequence length="437" mass="48606">MAPYEEPSDDIDAIDFFRDDGLIADPYPYLDGLRARCPVRREPHHGVVMVTGYDEAVQVTQDAQTFSSCLSVTGPFPGFPVPLEGDDVSELIARHRDELPMSDQLPTLDPPVHTAHRALLMRLITPKRLKENEAAVQEIADRMLDTFLARPEGEFISEFAGPFTLLVIADLLGVPEEDREEFLDRLQRRPQAGAGIGSTGEDTLAHSPLEFLYGRFTHYIEDRRREPRDDVLTGLATASFPDGSLPEVADAVRVATNLFSAGQETTVRLLSSTLKIIAERPDIQDLLRTEPDRIPNFVEETLRMESPVKGDFRLSRTATTVGGVDIPAGTTLMVVNGAANRDPRRFEDPATFDPARPNARHHIAFGRGIHTCPGAPLARAEARVGIERLLERTADIRISERVHGPAEARRYHYVPTYILRGLTHLQLECTRTEGSPR</sequence>
<dbReference type="PANTHER" id="PTHR46696">
    <property type="entry name" value="P450, PUTATIVE (EUROFUNG)-RELATED"/>
    <property type="match status" value="1"/>
</dbReference>
<keyword evidence="2" id="KW-0479">Metal-binding</keyword>
<dbReference type="InterPro" id="IPR002397">
    <property type="entry name" value="Cyt_P450_B"/>
</dbReference>
<dbReference type="PANTHER" id="PTHR46696:SF4">
    <property type="entry name" value="BIOTIN BIOSYNTHESIS CYTOCHROME P450"/>
    <property type="match status" value="1"/>
</dbReference>
<dbReference type="PROSITE" id="PS00086">
    <property type="entry name" value="CYTOCHROME_P450"/>
    <property type="match status" value="1"/>
</dbReference>
<dbReference type="SUPFAM" id="SSF48264">
    <property type="entry name" value="Cytochrome P450"/>
    <property type="match status" value="1"/>
</dbReference>
<gene>
    <name evidence="3" type="ORF">AB0E89_15125</name>
</gene>
<dbReference type="EMBL" id="JBEZVE010000007">
    <property type="protein sequence ID" value="MEU3781893.1"/>
    <property type="molecule type" value="Genomic_DNA"/>
</dbReference>
<dbReference type="Pfam" id="PF00067">
    <property type="entry name" value="p450"/>
    <property type="match status" value="1"/>
</dbReference>
<proteinExistence type="inferred from homology"/>
<dbReference type="PRINTS" id="PR00359">
    <property type="entry name" value="BP450"/>
</dbReference>
<dbReference type="InterPro" id="IPR036396">
    <property type="entry name" value="Cyt_P450_sf"/>
</dbReference>
<dbReference type="Proteomes" id="UP001550739">
    <property type="component" value="Unassembled WGS sequence"/>
</dbReference>
<dbReference type="Gene3D" id="1.10.630.10">
    <property type="entry name" value="Cytochrome P450"/>
    <property type="match status" value="1"/>
</dbReference>
<keyword evidence="4" id="KW-1185">Reference proteome</keyword>
<evidence type="ECO:0000313" key="3">
    <source>
        <dbReference type="EMBL" id="MEU3781893.1"/>
    </source>
</evidence>
<accession>A0ABV2ZHW7</accession>